<evidence type="ECO:0000313" key="4">
    <source>
        <dbReference type="Proteomes" id="UP001225576"/>
    </source>
</evidence>
<keyword evidence="3" id="KW-0238">DNA-binding</keyword>
<proteinExistence type="predicted"/>
<protein>
    <submittedName>
        <fullName evidence="3">Rv2175c family DNA-binding protein</fullName>
    </submittedName>
</protein>
<dbReference type="RefSeq" id="WP_244899201.1">
    <property type="nucleotide sequence ID" value="NZ_CAUPHE010000057.1"/>
</dbReference>
<accession>A0AAW6ZJF6</accession>
<evidence type="ECO:0000259" key="1">
    <source>
        <dbReference type="Pfam" id="PF18367"/>
    </source>
</evidence>
<organism evidence="3 4">
    <name type="scientific">Trueperella bernardiae</name>
    <dbReference type="NCBI Taxonomy" id="59561"/>
    <lineage>
        <taxon>Bacteria</taxon>
        <taxon>Bacillati</taxon>
        <taxon>Actinomycetota</taxon>
        <taxon>Actinomycetes</taxon>
        <taxon>Actinomycetales</taxon>
        <taxon>Actinomycetaceae</taxon>
        <taxon>Trueperella</taxon>
    </lineage>
</organism>
<gene>
    <name evidence="3" type="ORF">QP858_08950</name>
</gene>
<dbReference type="EMBL" id="JASPDQ010000026">
    <property type="protein sequence ID" value="MDK8602584.1"/>
    <property type="molecule type" value="Genomic_DNA"/>
</dbReference>
<dbReference type="Proteomes" id="UP001225576">
    <property type="component" value="Unassembled WGS sequence"/>
</dbReference>
<dbReference type="InterPro" id="IPR048576">
    <property type="entry name" value="Rv2175c_wHTH"/>
</dbReference>
<dbReference type="InterPro" id="IPR041098">
    <property type="entry name" value="Rv2175c_C"/>
</dbReference>
<evidence type="ECO:0000259" key="2">
    <source>
        <dbReference type="Pfam" id="PF21531"/>
    </source>
</evidence>
<dbReference type="AlphaFoldDB" id="A0AAW6ZJF6"/>
<reference evidence="3" key="1">
    <citation type="submission" date="2023-05" db="EMBL/GenBank/DDBJ databases">
        <title>Genomic Catalog of Human Bladder Bacteria.</title>
        <authorList>
            <person name="Du J."/>
        </authorList>
    </citation>
    <scope>NUCLEOTIDE SEQUENCE</scope>
    <source>
        <strain evidence="3">UMB1304A</strain>
    </source>
</reference>
<dbReference type="GO" id="GO:0003677">
    <property type="term" value="F:DNA binding"/>
    <property type="evidence" value="ECO:0007669"/>
    <property type="project" value="UniProtKB-KW"/>
</dbReference>
<feature type="domain" description="Rv2175c C-terminal" evidence="1">
    <location>
        <begin position="63"/>
        <end position="111"/>
    </location>
</feature>
<name>A0AAW6ZJF6_9ACTO</name>
<comment type="caution">
    <text evidence="3">The sequence shown here is derived from an EMBL/GenBank/DDBJ whole genome shotgun (WGS) entry which is preliminary data.</text>
</comment>
<evidence type="ECO:0000313" key="3">
    <source>
        <dbReference type="EMBL" id="MDK8602584.1"/>
    </source>
</evidence>
<sequence length="116" mass="12895">MFDDLEYLSVPEVGHRLGIRQQDVRTMLNDRRLLAVRRGPNRALMISVDQIATKDGADVALPSLHGTLTMLADRGFDEEEAFAWLHTDESELGVAPIDALRAGHHRAVRRVILGLG</sequence>
<dbReference type="Pfam" id="PF18367">
    <property type="entry name" value="Rv2175c_C"/>
    <property type="match status" value="1"/>
</dbReference>
<feature type="domain" description="DNA-binding protein Rv2175c wHTH" evidence="2">
    <location>
        <begin position="4"/>
        <end position="41"/>
    </location>
</feature>
<dbReference type="Pfam" id="PF21531">
    <property type="entry name" value="Rv2175c_wHTH"/>
    <property type="match status" value="1"/>
</dbReference>